<comment type="caution">
    <text evidence="3">The sequence shown here is derived from an EMBL/GenBank/DDBJ whole genome shotgun (WGS) entry which is preliminary data.</text>
</comment>
<sequence length="164" mass="17090">MRSLSIFALLVVLAGQALALNISVGGSVGTVLASDFLNIPDAELMTDCQSECNPCHRPVATPTHCLCSPPTLDDIRQCEQCMFNDLIVKNRKSPDPRAGSTPALAAYAAACSVSLQIDVAAPTLTVPPDWDGPFGLSLNIAGTVVTLIAATVLASGSFFILNTM</sequence>
<evidence type="ECO:0000256" key="1">
    <source>
        <dbReference type="SAM" id="Phobius"/>
    </source>
</evidence>
<accession>A0A1C7MCM4</accession>
<evidence type="ECO:0000313" key="3">
    <source>
        <dbReference type="EMBL" id="OBZ74572.1"/>
    </source>
</evidence>
<gene>
    <name evidence="3" type="ORF">A0H81_05407</name>
</gene>
<proteinExistence type="predicted"/>
<dbReference type="AlphaFoldDB" id="A0A1C7MCM4"/>
<evidence type="ECO:0000313" key="4">
    <source>
        <dbReference type="Proteomes" id="UP000092993"/>
    </source>
</evidence>
<keyword evidence="4" id="KW-1185">Reference proteome</keyword>
<dbReference type="Proteomes" id="UP000092993">
    <property type="component" value="Unassembled WGS sequence"/>
</dbReference>
<dbReference type="OMA" id="WDGPFGQ"/>
<keyword evidence="1" id="KW-0812">Transmembrane</keyword>
<keyword evidence="1" id="KW-0472">Membrane</keyword>
<feature type="chain" id="PRO_5008889054" evidence="2">
    <location>
        <begin position="20"/>
        <end position="164"/>
    </location>
</feature>
<reference evidence="3 4" key="1">
    <citation type="submission" date="2016-03" db="EMBL/GenBank/DDBJ databases">
        <title>Whole genome sequencing of Grifola frondosa 9006-11.</title>
        <authorList>
            <person name="Min B."/>
            <person name="Park H."/>
            <person name="Kim J.-G."/>
            <person name="Cho H."/>
            <person name="Oh Y.-L."/>
            <person name="Kong W.-S."/>
            <person name="Choi I.-G."/>
        </authorList>
    </citation>
    <scope>NUCLEOTIDE SEQUENCE [LARGE SCALE GENOMIC DNA]</scope>
    <source>
        <strain evidence="3 4">9006-11</strain>
    </source>
</reference>
<protein>
    <submittedName>
        <fullName evidence="3">Uncharacterized protein</fullName>
    </submittedName>
</protein>
<keyword evidence="1" id="KW-1133">Transmembrane helix</keyword>
<feature type="transmembrane region" description="Helical" evidence="1">
    <location>
        <begin position="140"/>
        <end position="161"/>
    </location>
</feature>
<dbReference type="EMBL" id="LUGG01000005">
    <property type="protein sequence ID" value="OBZ74572.1"/>
    <property type="molecule type" value="Genomic_DNA"/>
</dbReference>
<keyword evidence="2" id="KW-0732">Signal</keyword>
<organism evidence="3 4">
    <name type="scientific">Grifola frondosa</name>
    <name type="common">Maitake</name>
    <name type="synonym">Polyporus frondosus</name>
    <dbReference type="NCBI Taxonomy" id="5627"/>
    <lineage>
        <taxon>Eukaryota</taxon>
        <taxon>Fungi</taxon>
        <taxon>Dikarya</taxon>
        <taxon>Basidiomycota</taxon>
        <taxon>Agaricomycotina</taxon>
        <taxon>Agaricomycetes</taxon>
        <taxon>Polyporales</taxon>
        <taxon>Grifolaceae</taxon>
        <taxon>Grifola</taxon>
    </lineage>
</organism>
<feature type="signal peptide" evidence="2">
    <location>
        <begin position="1"/>
        <end position="19"/>
    </location>
</feature>
<name>A0A1C7MCM4_GRIFR</name>
<dbReference type="OrthoDB" id="2953532at2759"/>
<evidence type="ECO:0000256" key="2">
    <source>
        <dbReference type="SAM" id="SignalP"/>
    </source>
</evidence>